<keyword evidence="3" id="KW-1185">Reference proteome</keyword>
<sequence length="231" mass="24746">MKHLLLTLLLVSLTSATALADSPEAILKDYRKQAVKAVERLNQSLEKTATPMITKLVSSGDTAGAELLTAQLKAKLAGEPVAAPQASAVQLFSLYDEARAKALAPVQKSSIARIDSLLKTAGGAKLETVTELGKVREEIEAGKVSGDSNLPTEWAYKRTPSDREEAAISLNPGGKLVMNDGSVKKTGTWRRSADKGIVTLLFEDGDKWTVEIKDGIGKIQRSIGVRYMVAK</sequence>
<dbReference type="RefSeq" id="WP_184344472.1">
    <property type="nucleotide sequence ID" value="NZ_JACHIG010000019.1"/>
</dbReference>
<reference evidence="2 3" key="1">
    <citation type="submission" date="2020-08" db="EMBL/GenBank/DDBJ databases">
        <title>Genomic Encyclopedia of Type Strains, Phase IV (KMG-IV): sequencing the most valuable type-strain genomes for metagenomic binning, comparative biology and taxonomic classification.</title>
        <authorList>
            <person name="Goeker M."/>
        </authorList>
    </citation>
    <scope>NUCLEOTIDE SEQUENCE [LARGE SCALE GENOMIC DNA]</scope>
    <source>
        <strain evidence="2 3">DSM 12252</strain>
    </source>
</reference>
<organism evidence="2 3">
    <name type="scientific">Prosthecobacter vanneervenii</name>
    <dbReference type="NCBI Taxonomy" id="48466"/>
    <lineage>
        <taxon>Bacteria</taxon>
        <taxon>Pseudomonadati</taxon>
        <taxon>Verrucomicrobiota</taxon>
        <taxon>Verrucomicrobiia</taxon>
        <taxon>Verrucomicrobiales</taxon>
        <taxon>Verrucomicrobiaceae</taxon>
        <taxon>Prosthecobacter</taxon>
    </lineage>
</organism>
<dbReference type="EMBL" id="JACHIG010000019">
    <property type="protein sequence ID" value="MBB5035555.1"/>
    <property type="molecule type" value="Genomic_DNA"/>
</dbReference>
<evidence type="ECO:0000313" key="2">
    <source>
        <dbReference type="EMBL" id="MBB5035555.1"/>
    </source>
</evidence>
<dbReference type="Proteomes" id="UP000590740">
    <property type="component" value="Unassembled WGS sequence"/>
</dbReference>
<dbReference type="AlphaFoldDB" id="A0A7W8DMZ3"/>
<keyword evidence="1" id="KW-0732">Signal</keyword>
<evidence type="ECO:0000313" key="3">
    <source>
        <dbReference type="Proteomes" id="UP000590740"/>
    </source>
</evidence>
<protein>
    <submittedName>
        <fullName evidence="2">Uncharacterized protein</fullName>
    </submittedName>
</protein>
<feature type="chain" id="PRO_5030590359" evidence="1">
    <location>
        <begin position="21"/>
        <end position="231"/>
    </location>
</feature>
<evidence type="ECO:0000256" key="1">
    <source>
        <dbReference type="SAM" id="SignalP"/>
    </source>
</evidence>
<comment type="caution">
    <text evidence="2">The sequence shown here is derived from an EMBL/GenBank/DDBJ whole genome shotgun (WGS) entry which is preliminary data.</text>
</comment>
<feature type="signal peptide" evidence="1">
    <location>
        <begin position="1"/>
        <end position="20"/>
    </location>
</feature>
<gene>
    <name evidence="2" type="ORF">HNQ65_005168</name>
</gene>
<name>A0A7W8DMZ3_9BACT</name>
<proteinExistence type="predicted"/>
<accession>A0A7W8DMZ3</accession>